<reference evidence="1" key="1">
    <citation type="submission" date="2023-03" db="EMBL/GenBank/DDBJ databases">
        <title>Massive genome expansion in bonnet fungi (Mycena s.s.) driven by repeated elements and novel gene families across ecological guilds.</title>
        <authorList>
            <consortium name="Lawrence Berkeley National Laboratory"/>
            <person name="Harder C.B."/>
            <person name="Miyauchi S."/>
            <person name="Viragh M."/>
            <person name="Kuo A."/>
            <person name="Thoen E."/>
            <person name="Andreopoulos B."/>
            <person name="Lu D."/>
            <person name="Skrede I."/>
            <person name="Drula E."/>
            <person name="Henrissat B."/>
            <person name="Morin E."/>
            <person name="Kohler A."/>
            <person name="Barry K."/>
            <person name="LaButti K."/>
            <person name="Morin E."/>
            <person name="Salamov A."/>
            <person name="Lipzen A."/>
            <person name="Mereny Z."/>
            <person name="Hegedus B."/>
            <person name="Baldrian P."/>
            <person name="Stursova M."/>
            <person name="Weitz H."/>
            <person name="Taylor A."/>
            <person name="Grigoriev I.V."/>
            <person name="Nagy L.G."/>
            <person name="Martin F."/>
            <person name="Kauserud H."/>
        </authorList>
    </citation>
    <scope>NUCLEOTIDE SEQUENCE</scope>
    <source>
        <strain evidence="1">CBHHK188m</strain>
    </source>
</reference>
<evidence type="ECO:0000313" key="2">
    <source>
        <dbReference type="Proteomes" id="UP001215280"/>
    </source>
</evidence>
<dbReference type="Proteomes" id="UP001215280">
    <property type="component" value="Unassembled WGS sequence"/>
</dbReference>
<name>A0AAD7JDJ1_9AGAR</name>
<comment type="caution">
    <text evidence="1">The sequence shown here is derived from an EMBL/GenBank/DDBJ whole genome shotgun (WGS) entry which is preliminary data.</text>
</comment>
<protein>
    <submittedName>
        <fullName evidence="1">Uncharacterized protein</fullName>
    </submittedName>
</protein>
<gene>
    <name evidence="1" type="ORF">DFH07DRAFT_814331</name>
</gene>
<organism evidence="1 2">
    <name type="scientific">Mycena maculata</name>
    <dbReference type="NCBI Taxonomy" id="230809"/>
    <lineage>
        <taxon>Eukaryota</taxon>
        <taxon>Fungi</taxon>
        <taxon>Dikarya</taxon>
        <taxon>Basidiomycota</taxon>
        <taxon>Agaricomycotina</taxon>
        <taxon>Agaricomycetes</taxon>
        <taxon>Agaricomycetidae</taxon>
        <taxon>Agaricales</taxon>
        <taxon>Marasmiineae</taxon>
        <taxon>Mycenaceae</taxon>
        <taxon>Mycena</taxon>
    </lineage>
</organism>
<dbReference type="EMBL" id="JARJLG010000043">
    <property type="protein sequence ID" value="KAJ7762415.1"/>
    <property type="molecule type" value="Genomic_DNA"/>
</dbReference>
<sequence>MQLARLHRQVLALPHDQTCLTSTLTQRPCAVRPRVQAWALQYAGCNGTPRRLLRSLFCLFWVHLYLLGLPSTLQTAIPLDSILRIASPTAAMLLEVKCHPLDKGPLPRFHVFGLLTPMLPARSPSCLPVKQLLMARQPSYSTVQIPSPRPAQTSPGRYLLHQI</sequence>
<evidence type="ECO:0000313" key="1">
    <source>
        <dbReference type="EMBL" id="KAJ7762415.1"/>
    </source>
</evidence>
<keyword evidence="2" id="KW-1185">Reference proteome</keyword>
<proteinExistence type="predicted"/>
<accession>A0AAD7JDJ1</accession>
<dbReference type="AlphaFoldDB" id="A0AAD7JDJ1"/>